<proteinExistence type="predicted"/>
<dbReference type="EMBL" id="FWZU01000004">
    <property type="protein sequence ID" value="SMF27934.1"/>
    <property type="molecule type" value="Genomic_DNA"/>
</dbReference>
<keyword evidence="1" id="KW-1133">Transmembrane helix</keyword>
<evidence type="ECO:0000313" key="3">
    <source>
        <dbReference type="Proteomes" id="UP000192906"/>
    </source>
</evidence>
<keyword evidence="1" id="KW-0472">Membrane</keyword>
<gene>
    <name evidence="2" type="ORF">SAMN06295933_2684</name>
</gene>
<feature type="transmembrane region" description="Helical" evidence="1">
    <location>
        <begin position="15"/>
        <end position="36"/>
    </location>
</feature>
<dbReference type="RefSeq" id="WP_085103039.1">
    <property type="nucleotide sequence ID" value="NZ_FWZU01000004.1"/>
</dbReference>
<dbReference type="OrthoDB" id="5447463at2"/>
<dbReference type="AlphaFoldDB" id="A0A1X7E6B0"/>
<organism evidence="2 3">
    <name type="scientific">Desulfovibrio gilichinskyi</name>
    <dbReference type="NCBI Taxonomy" id="1519643"/>
    <lineage>
        <taxon>Bacteria</taxon>
        <taxon>Pseudomonadati</taxon>
        <taxon>Thermodesulfobacteriota</taxon>
        <taxon>Desulfovibrionia</taxon>
        <taxon>Desulfovibrionales</taxon>
        <taxon>Desulfovibrionaceae</taxon>
        <taxon>Desulfovibrio</taxon>
    </lineage>
</organism>
<dbReference type="Proteomes" id="UP000192906">
    <property type="component" value="Unassembled WGS sequence"/>
</dbReference>
<evidence type="ECO:0000256" key="1">
    <source>
        <dbReference type="SAM" id="Phobius"/>
    </source>
</evidence>
<reference evidence="3" key="1">
    <citation type="submission" date="2017-04" db="EMBL/GenBank/DDBJ databases">
        <authorList>
            <person name="Varghese N."/>
            <person name="Submissions S."/>
        </authorList>
    </citation>
    <scope>NUCLEOTIDE SEQUENCE [LARGE SCALE GENOMIC DNA]</scope>
    <source>
        <strain evidence="3">K3S</strain>
    </source>
</reference>
<keyword evidence="3" id="KW-1185">Reference proteome</keyword>
<accession>A0A1X7E6B0</accession>
<evidence type="ECO:0000313" key="2">
    <source>
        <dbReference type="EMBL" id="SMF27934.1"/>
    </source>
</evidence>
<sequence length="303" mass="35083">MNISTIKEFMKRKKLILIGIAGAIALIAIIFCVLAVQNNFAEERARIAEQSRIEQERILKEKQDKARENVIFSMKRLIETGNAETALAVAEKNKELMNDELEALIHLATEKDLLFRIENTSKWNYSELAKYYARLAALEPDNSKYIKALKGYDSKLNRKLEKKLYARAQTLPAGDYKANMDIYAELVRLNPDEGLYKSKYERYKSMYDDFMKDLEKFGDKPEKTSADGYYVEVEKYLKEKSEFPETLQMERCTDCYYTDKGWLVGCNYSEKNAAGSRFSEFLWFTITNSTVQKVESAGTYTVN</sequence>
<keyword evidence="1" id="KW-0812">Transmembrane</keyword>
<protein>
    <submittedName>
        <fullName evidence="2">Uncharacterized protein</fullName>
    </submittedName>
</protein>
<name>A0A1X7E6B0_9BACT</name>